<dbReference type="PANTHER" id="PTHR43794">
    <property type="entry name" value="AMINOHYDROLASE SSNA-RELATED"/>
    <property type="match status" value="1"/>
</dbReference>
<dbReference type="InterPro" id="IPR006680">
    <property type="entry name" value="Amidohydro-rel"/>
</dbReference>
<feature type="domain" description="Amidohydrolase-related" evidence="2">
    <location>
        <begin position="42"/>
        <end position="132"/>
    </location>
</feature>
<proteinExistence type="predicted"/>
<organism evidence="3">
    <name type="scientific">Streptomyces sp. R08</name>
    <dbReference type="NCBI Taxonomy" id="3238624"/>
    <lineage>
        <taxon>Bacteria</taxon>
        <taxon>Bacillati</taxon>
        <taxon>Actinomycetota</taxon>
        <taxon>Actinomycetes</taxon>
        <taxon>Kitasatosporales</taxon>
        <taxon>Streptomycetaceae</taxon>
        <taxon>Streptomyces</taxon>
    </lineage>
</organism>
<evidence type="ECO:0000313" key="3">
    <source>
        <dbReference type="EMBL" id="XDQ07403.1"/>
    </source>
</evidence>
<protein>
    <submittedName>
        <fullName evidence="3">Amidohydrolase family protein</fullName>
    </submittedName>
</protein>
<dbReference type="Gene3D" id="2.30.40.10">
    <property type="entry name" value="Urease, subunit C, domain 1"/>
    <property type="match status" value="1"/>
</dbReference>
<dbReference type="GO" id="GO:0016810">
    <property type="term" value="F:hydrolase activity, acting on carbon-nitrogen (but not peptide) bonds"/>
    <property type="evidence" value="ECO:0007669"/>
    <property type="project" value="InterPro"/>
</dbReference>
<dbReference type="InterPro" id="IPR032466">
    <property type="entry name" value="Metal_Hydrolase"/>
</dbReference>
<dbReference type="EMBL" id="CP163431">
    <property type="protein sequence ID" value="XDQ07403.1"/>
    <property type="molecule type" value="Genomic_DNA"/>
</dbReference>
<sequence>MLVIKGGQVLGVGIADVLIEDGAIAGVGSFDAPDAIDATGLVVLPGFVDTHRHLVHSPLRGAGADLTLNGYLTELSPRMSSLPARDVRAATLLGAVEALNAGVTTVLSWGHPGASTVEAEALAEAGIRALAGVAPDDARLLADSTGLIGIAVASWGPRLPLADNARDIATARSLGLLTTMHIGREGSVARLADAGLLGPDLHFVHGNGSSDDELKMLVDAGAGLTVTPTSELMMMSGAPVHGRFCDAGGAPALGVDVVLNSTADMFEQMRAALRLERLRGTDVAAGSLLRSASADGARAIGLGDVTGSLDVGKRADIVLLDGFGHLPPELIAGGIVATGGVADVRSVLVDGRVVKRDGVLVDHDLLALRAAVARVARRALA</sequence>
<dbReference type="InterPro" id="IPR011059">
    <property type="entry name" value="Metal-dep_hydrolase_composite"/>
</dbReference>
<dbReference type="SUPFAM" id="SSF51556">
    <property type="entry name" value="Metallo-dependent hydrolases"/>
    <property type="match status" value="1"/>
</dbReference>
<dbReference type="RefSeq" id="WP_369192187.1">
    <property type="nucleotide sequence ID" value="NZ_CP163431.1"/>
</dbReference>
<evidence type="ECO:0000256" key="1">
    <source>
        <dbReference type="ARBA" id="ARBA00022801"/>
    </source>
</evidence>
<accession>A0AB39MRL5</accession>
<keyword evidence="1" id="KW-0378">Hydrolase</keyword>
<dbReference type="PANTHER" id="PTHR43794:SF11">
    <property type="entry name" value="AMIDOHYDROLASE-RELATED DOMAIN-CONTAINING PROTEIN"/>
    <property type="match status" value="1"/>
</dbReference>
<name>A0AB39MRL5_9ACTN</name>
<dbReference type="AlphaFoldDB" id="A0AB39MRL5"/>
<gene>
    <name evidence="3" type="ORF">AB5J58_47665</name>
</gene>
<dbReference type="Pfam" id="PF01979">
    <property type="entry name" value="Amidohydro_1"/>
    <property type="match status" value="2"/>
</dbReference>
<dbReference type="SUPFAM" id="SSF51338">
    <property type="entry name" value="Composite domain of metallo-dependent hydrolases"/>
    <property type="match status" value="1"/>
</dbReference>
<reference evidence="3" key="1">
    <citation type="submission" date="2024-07" db="EMBL/GenBank/DDBJ databases">
        <authorList>
            <person name="Yu S.T."/>
        </authorList>
    </citation>
    <scope>NUCLEOTIDE SEQUENCE</scope>
    <source>
        <strain evidence="3">R08</strain>
    </source>
</reference>
<dbReference type="InterPro" id="IPR050287">
    <property type="entry name" value="MTA/SAH_deaminase"/>
</dbReference>
<feature type="domain" description="Amidohydrolase-related" evidence="2">
    <location>
        <begin position="188"/>
        <end position="354"/>
    </location>
</feature>
<evidence type="ECO:0000259" key="2">
    <source>
        <dbReference type="Pfam" id="PF01979"/>
    </source>
</evidence>
<dbReference type="Gene3D" id="3.20.20.140">
    <property type="entry name" value="Metal-dependent hydrolases"/>
    <property type="match status" value="1"/>
</dbReference>